<reference evidence="2 3" key="1">
    <citation type="journal article" date="2014" name="PLoS ONE">
        <title>Global Analysis of Gene Expression Profiles in Physic Nut (Jatropha curcas L.) Seedlings Exposed to Salt Stress.</title>
        <authorList>
            <person name="Zhang L."/>
            <person name="Zhang C."/>
            <person name="Wu P."/>
            <person name="Chen Y."/>
            <person name="Li M."/>
            <person name="Jiang H."/>
            <person name="Wu G."/>
        </authorList>
    </citation>
    <scope>NUCLEOTIDE SEQUENCE [LARGE SCALE GENOMIC DNA]</scope>
    <source>
        <strain evidence="3">cv. GZQX0401</strain>
        <tissue evidence="2">Young leaves</tissue>
    </source>
</reference>
<name>A0A067JRC1_JATCU</name>
<dbReference type="AlphaFoldDB" id="A0A067JRC1"/>
<dbReference type="STRING" id="180498.A0A067JRC1"/>
<feature type="region of interest" description="Disordered" evidence="1">
    <location>
        <begin position="45"/>
        <end position="68"/>
    </location>
</feature>
<protein>
    <submittedName>
        <fullName evidence="2">Uncharacterized protein</fullName>
    </submittedName>
</protein>
<gene>
    <name evidence="2" type="ORF">JCGZ_26376</name>
</gene>
<evidence type="ECO:0000313" key="2">
    <source>
        <dbReference type="EMBL" id="KDP22545.1"/>
    </source>
</evidence>
<feature type="region of interest" description="Disordered" evidence="1">
    <location>
        <begin position="1"/>
        <end position="28"/>
    </location>
</feature>
<evidence type="ECO:0000313" key="3">
    <source>
        <dbReference type="Proteomes" id="UP000027138"/>
    </source>
</evidence>
<dbReference type="EMBL" id="KK915447">
    <property type="protein sequence ID" value="KDP22545.1"/>
    <property type="molecule type" value="Genomic_DNA"/>
</dbReference>
<dbReference type="Proteomes" id="UP000027138">
    <property type="component" value="Unassembled WGS sequence"/>
</dbReference>
<proteinExistence type="predicted"/>
<evidence type="ECO:0000256" key="1">
    <source>
        <dbReference type="SAM" id="MobiDB-lite"/>
    </source>
</evidence>
<organism evidence="2 3">
    <name type="scientific">Jatropha curcas</name>
    <name type="common">Barbados nut</name>
    <dbReference type="NCBI Taxonomy" id="180498"/>
    <lineage>
        <taxon>Eukaryota</taxon>
        <taxon>Viridiplantae</taxon>
        <taxon>Streptophyta</taxon>
        <taxon>Embryophyta</taxon>
        <taxon>Tracheophyta</taxon>
        <taxon>Spermatophyta</taxon>
        <taxon>Magnoliopsida</taxon>
        <taxon>eudicotyledons</taxon>
        <taxon>Gunneridae</taxon>
        <taxon>Pentapetalae</taxon>
        <taxon>rosids</taxon>
        <taxon>fabids</taxon>
        <taxon>Malpighiales</taxon>
        <taxon>Euphorbiaceae</taxon>
        <taxon>Crotonoideae</taxon>
        <taxon>Jatropheae</taxon>
        <taxon>Jatropha</taxon>
    </lineage>
</organism>
<dbReference type="OrthoDB" id="10517072at2759"/>
<sequence length="68" mass="7228">MVPSSPDSSVLAREGSSKVTADPTLPTGYSRVLQGQEFATLKGNVVESNESDTAEKSVMWPPSVDDED</sequence>
<accession>A0A067JRC1</accession>
<keyword evidence="3" id="KW-1185">Reference proteome</keyword>